<feature type="chain" id="PRO_5017420171" description="CHAT domain-containing protein" evidence="1">
    <location>
        <begin position="37"/>
        <end position="762"/>
    </location>
</feature>
<organism evidence="2 3">
    <name type="scientific">Arachidicoccus soli</name>
    <dbReference type="NCBI Taxonomy" id="2341117"/>
    <lineage>
        <taxon>Bacteria</taxon>
        <taxon>Pseudomonadati</taxon>
        <taxon>Bacteroidota</taxon>
        <taxon>Chitinophagia</taxon>
        <taxon>Chitinophagales</taxon>
        <taxon>Chitinophagaceae</taxon>
        <taxon>Arachidicoccus</taxon>
    </lineage>
</organism>
<evidence type="ECO:0000256" key="1">
    <source>
        <dbReference type="SAM" id="SignalP"/>
    </source>
</evidence>
<keyword evidence="1" id="KW-0732">Signal</keyword>
<accession>A0A386HQZ4</accession>
<protein>
    <recommendedName>
        <fullName evidence="4">CHAT domain-containing protein</fullName>
    </recommendedName>
</protein>
<evidence type="ECO:0000313" key="3">
    <source>
        <dbReference type="Proteomes" id="UP000266118"/>
    </source>
</evidence>
<name>A0A386HQZ4_9BACT</name>
<evidence type="ECO:0008006" key="4">
    <source>
        <dbReference type="Google" id="ProtNLM"/>
    </source>
</evidence>
<dbReference type="EMBL" id="CP032489">
    <property type="protein sequence ID" value="AYD47861.1"/>
    <property type="molecule type" value="Genomic_DNA"/>
</dbReference>
<dbReference type="Proteomes" id="UP000266118">
    <property type="component" value="Chromosome"/>
</dbReference>
<keyword evidence="3" id="KW-1185">Reference proteome</keyword>
<sequence length="762" mass="85316">MTKNHQAFKKFQPKKQMKKAFTFSILLTFTSVIAFAQNIPFSRQYSHEQVDRAQLSICGLDGTNDGNFTPYTDNNALNKVANKAATDQVDKLQREIENKNLSNNDKIKYLRGLYELLYAYRNYFLGAEISGAQLANVLKAYEEAMDLEIKGQDITPVVMKYKYEVASLITMNFAFNNNPGKSGFANILIRKEIALNPTKALAILNKNPGFPATDSVIKAVALDSADALYDYATSTTEIGEHIRKSKDPLVETISRIANSQALDGSKVGRQYMPFLDEIYHGKLSMDDVNAAMNDPVKYFKLLVSTEVSYAGRLINRDTPMAMQQLGYKLKQNAVDNFINVVNGLHEKTNDIRYACLKPLSAIDLYYLIVTSEDEIYTSSYINGKDYGIYNMLWQKGGKDLTGDGLLMSVNFDHFRKWIKMAANYNTLDNFLSRMSTNNAQLLMKAFVRGLDKGANGLEDAVDVAGSYSSLDDPKIKNLVLDEVQNNLALAKQSHNEKAYNIYDILNTLFLSMDPANNIDVSAKLGIEPVYFMPISSLKDSTGRIIIQQFTYGDPDGLMNYNMFMNAFSGAGWKSTSNKYWSTVSSTTGTPITIYTNKPLDENLHLDDDAQKALDEYLKENHLNPTLVFHRGHSYYLNTTIEQLVPTAKVVLLGSCGGFQSLNKVLTKAPEAQIISSKQTGVGDLNTPVIVGIVKTLQKGDNLNWVKMWKDFSAQLHGDARFADYVPPYENLSAVFIMAYQKLQEKEKEKADSIDVKNATSKN</sequence>
<dbReference type="OrthoDB" id="620210at2"/>
<reference evidence="2 3" key="1">
    <citation type="submission" date="2018-09" db="EMBL/GenBank/DDBJ databases">
        <title>Arachidicoccus sp. nov., a bacterium isolated from soil.</title>
        <authorList>
            <person name="Weon H.-Y."/>
            <person name="Kwon S.-W."/>
            <person name="Lee S.A."/>
        </authorList>
    </citation>
    <scope>NUCLEOTIDE SEQUENCE [LARGE SCALE GENOMIC DNA]</scope>
    <source>
        <strain evidence="2 3">KIS59-12</strain>
    </source>
</reference>
<proteinExistence type="predicted"/>
<dbReference type="KEGG" id="ark:D6B99_09825"/>
<evidence type="ECO:0000313" key="2">
    <source>
        <dbReference type="EMBL" id="AYD47861.1"/>
    </source>
</evidence>
<feature type="signal peptide" evidence="1">
    <location>
        <begin position="1"/>
        <end position="36"/>
    </location>
</feature>
<gene>
    <name evidence="2" type="ORF">D6B99_09825</name>
</gene>
<dbReference type="AlphaFoldDB" id="A0A386HQZ4"/>